<feature type="region of interest" description="Disordered" evidence="1">
    <location>
        <begin position="61"/>
        <end position="87"/>
    </location>
</feature>
<dbReference type="PANTHER" id="PTHR15503:SF22">
    <property type="entry name" value="TRANSPOSON TY3-I GAG POLYPROTEIN"/>
    <property type="match status" value="1"/>
</dbReference>
<dbReference type="PANTHER" id="PTHR15503">
    <property type="entry name" value="LDOC1 RELATED"/>
    <property type="match status" value="1"/>
</dbReference>
<dbReference type="Gene3D" id="2.40.70.10">
    <property type="entry name" value="Acid Proteases"/>
    <property type="match status" value="1"/>
</dbReference>
<dbReference type="InterPro" id="IPR016197">
    <property type="entry name" value="Chromo-like_dom_sf"/>
</dbReference>
<dbReference type="InterPro" id="IPR056924">
    <property type="entry name" value="SH3_Tf2-1"/>
</dbReference>
<dbReference type="InterPro" id="IPR023780">
    <property type="entry name" value="Chromo_domain"/>
</dbReference>
<dbReference type="PROSITE" id="PS50013">
    <property type="entry name" value="CHROMO_2"/>
    <property type="match status" value="1"/>
</dbReference>
<dbReference type="SUPFAM" id="SSF50630">
    <property type="entry name" value="Acid proteases"/>
    <property type="match status" value="1"/>
</dbReference>
<dbReference type="Gene3D" id="2.40.50.40">
    <property type="match status" value="1"/>
</dbReference>
<dbReference type="InterPro" id="IPR032567">
    <property type="entry name" value="RTL1-rel"/>
</dbReference>
<protein>
    <recommendedName>
        <fullName evidence="2">Chromo domain-containing protein</fullName>
    </recommendedName>
</protein>
<feature type="region of interest" description="Disordered" evidence="1">
    <location>
        <begin position="312"/>
        <end position="337"/>
    </location>
</feature>
<dbReference type="InterPro" id="IPR005162">
    <property type="entry name" value="Retrotrans_gag_dom"/>
</dbReference>
<dbReference type="Pfam" id="PF03732">
    <property type="entry name" value="Retrotrans_gag"/>
    <property type="match status" value="1"/>
</dbReference>
<proteinExistence type="predicted"/>
<gene>
    <name evidence="3" type="ORF">MP_TR7884_c3_g1_i1_g.23235</name>
</gene>
<dbReference type="Pfam" id="PF08284">
    <property type="entry name" value="RVP_2"/>
    <property type="match status" value="1"/>
</dbReference>
<dbReference type="InterPro" id="IPR021109">
    <property type="entry name" value="Peptidase_aspartic_dom_sf"/>
</dbReference>
<dbReference type="SUPFAM" id="SSF54160">
    <property type="entry name" value="Chromo domain-like"/>
    <property type="match status" value="1"/>
</dbReference>
<reference evidence="3" key="1">
    <citation type="submission" date="2016-07" db="EMBL/GenBank/DDBJ databases">
        <title>De novo transcriptome assembly of four accessions of the metal hyperaccumulator plant Noccaea caerulescens.</title>
        <authorList>
            <person name="Blande D."/>
            <person name="Halimaa P."/>
            <person name="Tervahauta A.I."/>
            <person name="Aarts M.G."/>
            <person name="Karenlampi S.O."/>
        </authorList>
    </citation>
    <scope>NUCLEOTIDE SEQUENCE</scope>
</reference>
<sequence length="881" mass="99787">MGKLDDLTEEFHGEVAELRNRHDELTGRMDSVDRSISEINVNMSRISETLAQLVAQQRSNPVAREDFASPSSGVREVRSSFPAEPGGNRNVGYRGINNGLANINNMLKKVELPPFSGSHPYTWINQAERFFRLGNYNDVERLELLFLTLQGPALNWFNREMSRDPFDDWVQFKRRMIARFNQKMEENPRMRLFALKQKGPVAEYVNEFEELTTIVTGVEEENLEHVFYLGLKPEMQEVVKMQKPRGLSSLFSTVMSMEDSNFCKSMAETANPTRRINSFFPLRSASNYNSQRNVGNNSGLDAANIEAKNIEQHDKNKDLGSNQNAKPPWKTDAGKNYSGMLKLSPAERAERAERRRLGLCYKCPEKWSRTHDIDCQNKQLQAFTVIDNEVVEIIDDEWAEGFEEASDIVPELRELSLLSYLGVASPAATTLWGEIGKTKVIVMIDSGASHNFIDPSVLERTRLAPSKNRKLEILLGTGSLVNGSGICQDVSLVLQSHEFTADFIVLELGNADIILGVQWLRTLGKCGYDWDKHEMSFMYNGEMITLFGDPELLDGRGNLKALQTLSGTEHMGSDMELFEMNQTEVIQVIPEQRQQVLDPFVGVFAEPQQSGTAQLMSYTVPENSQLQVIEQDVQLQEHVTKILDGKKEREEFQGVTGREAPVLLHNEQGSTSTFDLEIMLTERDLVLQGIKDNLVQAQARMNNNAVEHRRDLEFVAGAKVFLKSRPSRQQSVSNRLYQKLAARFYGPFEVLEKVGEVAYRLKLPDGSKIHPVFHVSQLKPVLGSGHQVSTLPDSFSVRPELIIEPEAVLDMRYNDSGHLEGLIKWKGLPDHEKTWVRTSDLLHQFPELEDKLLVDEGGIVRVKNREQEEVAELDSLDELDE</sequence>
<accession>A0A1J3IRE5</accession>
<feature type="domain" description="Chromo" evidence="2">
    <location>
        <begin position="803"/>
        <end position="848"/>
    </location>
</feature>
<evidence type="ECO:0000313" key="3">
    <source>
        <dbReference type="EMBL" id="JAU82557.1"/>
    </source>
</evidence>
<evidence type="ECO:0000259" key="2">
    <source>
        <dbReference type="PROSITE" id="PS50013"/>
    </source>
</evidence>
<evidence type="ECO:0000256" key="1">
    <source>
        <dbReference type="SAM" id="MobiDB-lite"/>
    </source>
</evidence>
<dbReference type="Pfam" id="PF00385">
    <property type="entry name" value="Chromo"/>
    <property type="match status" value="1"/>
</dbReference>
<dbReference type="AlphaFoldDB" id="A0A1J3IRE5"/>
<dbReference type="EMBL" id="GEVM01023381">
    <property type="protein sequence ID" value="JAU82557.1"/>
    <property type="molecule type" value="Transcribed_RNA"/>
</dbReference>
<dbReference type="Pfam" id="PF24626">
    <property type="entry name" value="SH3_Tf2-1"/>
    <property type="match status" value="1"/>
</dbReference>
<dbReference type="CDD" id="cd00303">
    <property type="entry name" value="retropepsin_like"/>
    <property type="match status" value="1"/>
</dbReference>
<name>A0A1J3IRE5_NOCCA</name>
<organism evidence="3">
    <name type="scientific">Noccaea caerulescens</name>
    <name type="common">Alpine penny-cress</name>
    <name type="synonym">Thlaspi caerulescens</name>
    <dbReference type="NCBI Taxonomy" id="107243"/>
    <lineage>
        <taxon>Eukaryota</taxon>
        <taxon>Viridiplantae</taxon>
        <taxon>Streptophyta</taxon>
        <taxon>Embryophyta</taxon>
        <taxon>Tracheophyta</taxon>
        <taxon>Spermatophyta</taxon>
        <taxon>Magnoliopsida</taxon>
        <taxon>eudicotyledons</taxon>
        <taxon>Gunneridae</taxon>
        <taxon>Pentapetalae</taxon>
        <taxon>rosids</taxon>
        <taxon>malvids</taxon>
        <taxon>Brassicales</taxon>
        <taxon>Brassicaceae</taxon>
        <taxon>Coluteocarpeae</taxon>
        <taxon>Noccaea</taxon>
    </lineage>
</organism>
<dbReference type="InterPro" id="IPR000953">
    <property type="entry name" value="Chromo/chromo_shadow_dom"/>
</dbReference>